<comment type="similarity">
    <text evidence="4 17">Belongs to the glycosyltransferase 7 family.</text>
</comment>
<evidence type="ECO:0000256" key="11">
    <source>
        <dbReference type="ARBA" id="ARBA00023034"/>
    </source>
</evidence>
<dbReference type="InterPro" id="IPR027791">
    <property type="entry name" value="Galactosyl_T_C"/>
</dbReference>
<evidence type="ECO:0000259" key="20">
    <source>
        <dbReference type="Pfam" id="PF13733"/>
    </source>
</evidence>
<keyword evidence="6 17" id="KW-0808">Transferase</keyword>
<evidence type="ECO:0000256" key="5">
    <source>
        <dbReference type="ARBA" id="ARBA00022676"/>
    </source>
</evidence>
<evidence type="ECO:0000256" key="16">
    <source>
        <dbReference type="ARBA" id="ARBA00049413"/>
    </source>
</evidence>
<dbReference type="GO" id="GO:0000139">
    <property type="term" value="C:Golgi membrane"/>
    <property type="evidence" value="ECO:0007669"/>
    <property type="project" value="UniProtKB-SubCell"/>
</dbReference>
<keyword evidence="13" id="KW-1015">Disulfide bond</keyword>
<accession>A0A2D0QGS2</accession>
<evidence type="ECO:0000256" key="1">
    <source>
        <dbReference type="ARBA" id="ARBA00001936"/>
    </source>
</evidence>
<dbReference type="Pfam" id="PF13733">
    <property type="entry name" value="Glyco_transf_7N"/>
    <property type="match status" value="1"/>
</dbReference>
<evidence type="ECO:0000256" key="9">
    <source>
        <dbReference type="ARBA" id="ARBA00022968"/>
    </source>
</evidence>
<feature type="transmembrane region" description="Helical" evidence="17">
    <location>
        <begin position="12"/>
        <end position="30"/>
    </location>
</feature>
<feature type="region of interest" description="Disordered" evidence="18">
    <location>
        <begin position="56"/>
        <end position="85"/>
    </location>
</feature>
<name>A0A2D0QGS2_ICTPU</name>
<feature type="domain" description="Galactosyltransferase N-terminal" evidence="20">
    <location>
        <begin position="91"/>
        <end position="222"/>
    </location>
</feature>
<proteinExistence type="inferred from homology"/>
<protein>
    <recommendedName>
        <fullName evidence="17">Beta-1,4-galactosyltransferase</fullName>
        <shortName evidence="17">Beta-1,4-GalTase</shortName>
        <ecNumber evidence="17">2.4.1.-</ecNumber>
    </recommendedName>
</protein>
<evidence type="ECO:0000256" key="18">
    <source>
        <dbReference type="SAM" id="MobiDB-lite"/>
    </source>
</evidence>
<keyword evidence="9 17" id="KW-0735">Signal-anchor</keyword>
<evidence type="ECO:0000256" key="10">
    <source>
        <dbReference type="ARBA" id="ARBA00022989"/>
    </source>
</evidence>
<evidence type="ECO:0000256" key="13">
    <source>
        <dbReference type="ARBA" id="ARBA00023157"/>
    </source>
</evidence>
<evidence type="ECO:0000256" key="17">
    <source>
        <dbReference type="RuleBase" id="RU368121"/>
    </source>
</evidence>
<dbReference type="EC" id="2.4.1.-" evidence="17"/>
<keyword evidence="5 17" id="KW-0328">Glycosyltransferase</keyword>
<dbReference type="GO" id="GO:0003945">
    <property type="term" value="F:N-acetyllactosamine synthase activity"/>
    <property type="evidence" value="ECO:0007669"/>
    <property type="project" value="UniProtKB-EC"/>
</dbReference>
<feature type="domain" description="Galactosyltransferase C-terminal" evidence="19">
    <location>
        <begin position="227"/>
        <end position="303"/>
    </location>
</feature>
<gene>
    <name evidence="22" type="primary">LOC108260689</name>
</gene>
<dbReference type="InterPro" id="IPR029044">
    <property type="entry name" value="Nucleotide-diphossugar_trans"/>
</dbReference>
<dbReference type="STRING" id="7998.ENSIPUP00000033238"/>
<evidence type="ECO:0000256" key="6">
    <source>
        <dbReference type="ARBA" id="ARBA00022679"/>
    </source>
</evidence>
<evidence type="ECO:0000313" key="21">
    <source>
        <dbReference type="Proteomes" id="UP000221080"/>
    </source>
</evidence>
<sequence length="360" mass="41639">MREFPRCLLNRRSPLLVVVCVLAVMFFYMLHFDTSRVMTLPFTRYRELTSVPVTSARNNSVPSARNNSVPSARNSSVPTVDTQSNQLQQYCPETPPKLDGPLYVDFSEPVNLDSLLKDTRLSLGGRFTPSECVSQQKVALIIPFRDRELHLKIWLFYMHPILQRQQLDYGIYIIEQDGDETFNRAKLLNVGYVEALKEYDYNCFVFSDVDLIPTDDRNLYKCYDQPRHLSVAMDKFGFKLPYNQYFGGVSALSKEQYLKINGFPNNYWGWGGEDDDVFNRLTLRGMSISRPDHNIGRCKMIRHARDKLNQPNPHRFSRISRTKQTMDTDGINSLNYTVVGWEKTRLYTKIIADIGTPPSL</sequence>
<evidence type="ECO:0000256" key="14">
    <source>
        <dbReference type="ARBA" id="ARBA00023180"/>
    </source>
</evidence>
<dbReference type="PANTHER" id="PTHR19300:SF5">
    <property type="entry name" value="BETA-1,4-GALACTOSYLTRANSFERASE 1"/>
    <property type="match status" value="1"/>
</dbReference>
<comment type="function">
    <text evidence="17">Responsible for the synthesis of complex-type N-linked oligosaccharides in many glycoproteins as well as the carbohydrate moieties of glycolipids.</text>
</comment>
<keyword evidence="11 17" id="KW-0333">Golgi apparatus</keyword>
<dbReference type="GO" id="GO:0003831">
    <property type="term" value="F:beta-N-acetylglucosaminylglycopeptide beta-1,4-galactosyltransferase activity"/>
    <property type="evidence" value="ECO:0007669"/>
    <property type="project" value="TreeGrafter"/>
</dbReference>
<dbReference type="Proteomes" id="UP000221080">
    <property type="component" value="Chromosome 29"/>
</dbReference>
<comment type="pathway">
    <text evidence="3 17">Protein modification; protein glycosylation.</text>
</comment>
<dbReference type="GO" id="GO:0046872">
    <property type="term" value="F:metal ion binding"/>
    <property type="evidence" value="ECO:0007669"/>
    <property type="project" value="UniProtKB-UniRule"/>
</dbReference>
<reference evidence="21" key="1">
    <citation type="journal article" date="2016" name="Nat. Commun.">
        <title>The channel catfish genome sequence provides insights into the evolution of scale formation in teleosts.</title>
        <authorList>
            <person name="Liu Z."/>
            <person name="Liu S."/>
            <person name="Yao J."/>
            <person name="Bao L."/>
            <person name="Zhang J."/>
            <person name="Li Y."/>
            <person name="Jiang C."/>
            <person name="Sun L."/>
            <person name="Wang R."/>
            <person name="Zhang Y."/>
            <person name="Zhou T."/>
            <person name="Zeng Q."/>
            <person name="Fu Q."/>
            <person name="Gao S."/>
            <person name="Li N."/>
            <person name="Koren S."/>
            <person name="Jiang Y."/>
            <person name="Zimin A."/>
            <person name="Xu P."/>
            <person name="Phillippy A.M."/>
            <person name="Geng X."/>
            <person name="Song L."/>
            <person name="Sun F."/>
            <person name="Li C."/>
            <person name="Wang X."/>
            <person name="Chen A."/>
            <person name="Jin Y."/>
            <person name="Yuan Z."/>
            <person name="Yang Y."/>
            <person name="Tan S."/>
            <person name="Peatman E."/>
            <person name="Lu J."/>
            <person name="Qin Z."/>
            <person name="Dunham R."/>
            <person name="Li Z."/>
            <person name="Sonstegard T."/>
            <person name="Feng J."/>
            <person name="Danzmann R.G."/>
            <person name="Schroeder S."/>
            <person name="Scheffler B."/>
            <person name="Duke M.V."/>
            <person name="Ballard L."/>
            <person name="Kucuktas H."/>
            <person name="Kaltenboeck L."/>
            <person name="Liu H."/>
            <person name="Armbruster J."/>
            <person name="Xie Y."/>
            <person name="Kirby M.L."/>
            <person name="Tian Y."/>
            <person name="Flanagan M.E."/>
            <person name="Mu W."/>
            <person name="Waldbieser G.C."/>
        </authorList>
    </citation>
    <scope>NUCLEOTIDE SEQUENCE [LARGE SCALE GENOMIC DNA]</scope>
    <source>
        <strain evidence="21">SDA103</strain>
    </source>
</reference>
<dbReference type="PANTHER" id="PTHR19300">
    <property type="entry name" value="BETA-1,4-GALACTOSYLTRANSFERASE"/>
    <property type="match status" value="1"/>
</dbReference>
<evidence type="ECO:0000256" key="2">
    <source>
        <dbReference type="ARBA" id="ARBA00004323"/>
    </source>
</evidence>
<dbReference type="SUPFAM" id="SSF53448">
    <property type="entry name" value="Nucleotide-diphospho-sugar transferases"/>
    <property type="match status" value="1"/>
</dbReference>
<dbReference type="GO" id="GO:0005975">
    <property type="term" value="P:carbohydrate metabolic process"/>
    <property type="evidence" value="ECO:0007669"/>
    <property type="project" value="InterPro"/>
</dbReference>
<keyword evidence="14 17" id="KW-0325">Glycoprotein</keyword>
<keyword evidence="7 17" id="KW-0812">Transmembrane</keyword>
<reference evidence="22" key="2">
    <citation type="submission" date="2025-08" db="UniProtKB">
        <authorList>
            <consortium name="RefSeq"/>
        </authorList>
    </citation>
    <scope>IDENTIFICATION</scope>
    <source>
        <tissue evidence="22">Blood</tissue>
    </source>
</reference>
<dbReference type="AlphaFoldDB" id="A0A2D0QGS2"/>
<evidence type="ECO:0000256" key="15">
    <source>
        <dbReference type="ARBA" id="ARBA00023211"/>
    </source>
</evidence>
<dbReference type="CDD" id="cd00899">
    <property type="entry name" value="b4GalT"/>
    <property type="match status" value="1"/>
</dbReference>
<dbReference type="FunFam" id="3.90.550.10:FF:000028">
    <property type="entry name" value="beta-1,4-galactosyltransferase 1"/>
    <property type="match status" value="1"/>
</dbReference>
<evidence type="ECO:0000256" key="12">
    <source>
        <dbReference type="ARBA" id="ARBA00023136"/>
    </source>
</evidence>
<dbReference type="GO" id="GO:0006487">
    <property type="term" value="P:protein N-linked glycosylation"/>
    <property type="evidence" value="ECO:0007669"/>
    <property type="project" value="TreeGrafter"/>
</dbReference>
<evidence type="ECO:0000256" key="4">
    <source>
        <dbReference type="ARBA" id="ARBA00005735"/>
    </source>
</evidence>
<dbReference type="InterPro" id="IPR003859">
    <property type="entry name" value="Galactosyl_T"/>
</dbReference>
<evidence type="ECO:0000256" key="7">
    <source>
        <dbReference type="ARBA" id="ARBA00022692"/>
    </source>
</evidence>
<keyword evidence="8 17" id="KW-0479">Metal-binding</keyword>
<evidence type="ECO:0000256" key="8">
    <source>
        <dbReference type="ARBA" id="ARBA00022723"/>
    </source>
</evidence>
<dbReference type="GO" id="GO:0008092">
    <property type="term" value="F:cytoskeletal protein binding"/>
    <property type="evidence" value="ECO:0007669"/>
    <property type="project" value="TreeGrafter"/>
</dbReference>
<keyword evidence="10 17" id="KW-1133">Transmembrane helix</keyword>
<evidence type="ECO:0000259" key="19">
    <source>
        <dbReference type="Pfam" id="PF02709"/>
    </source>
</evidence>
<dbReference type="Pfam" id="PF02709">
    <property type="entry name" value="Glyco_transf_7C"/>
    <property type="match status" value="1"/>
</dbReference>
<dbReference type="OMA" id="QNGMSKI"/>
<dbReference type="OrthoDB" id="10016069at2759"/>
<evidence type="ECO:0000256" key="3">
    <source>
        <dbReference type="ARBA" id="ARBA00004922"/>
    </source>
</evidence>
<keyword evidence="15 17" id="KW-0464">Manganese</keyword>
<comment type="cofactor">
    <cofactor evidence="1 17">
        <name>Mn(2+)</name>
        <dbReference type="ChEBI" id="CHEBI:29035"/>
    </cofactor>
</comment>
<dbReference type="InterPro" id="IPR027995">
    <property type="entry name" value="Galactosyl_T_N"/>
</dbReference>
<organism evidence="21 22">
    <name type="scientific">Ictalurus punctatus</name>
    <name type="common">Channel catfish</name>
    <name type="synonym">Silurus punctatus</name>
    <dbReference type="NCBI Taxonomy" id="7998"/>
    <lineage>
        <taxon>Eukaryota</taxon>
        <taxon>Metazoa</taxon>
        <taxon>Chordata</taxon>
        <taxon>Craniata</taxon>
        <taxon>Vertebrata</taxon>
        <taxon>Euteleostomi</taxon>
        <taxon>Actinopterygii</taxon>
        <taxon>Neopterygii</taxon>
        <taxon>Teleostei</taxon>
        <taxon>Ostariophysi</taxon>
        <taxon>Siluriformes</taxon>
        <taxon>Ictaluridae</taxon>
        <taxon>Ictalurus</taxon>
    </lineage>
</organism>
<keyword evidence="12 17" id="KW-0472">Membrane</keyword>
<dbReference type="GO" id="GO:0032580">
    <property type="term" value="C:Golgi cisterna membrane"/>
    <property type="evidence" value="ECO:0007669"/>
    <property type="project" value="UniProtKB-UniRule"/>
</dbReference>
<comment type="subcellular location">
    <subcellularLocation>
        <location evidence="2 17">Golgi apparatus membrane</location>
        <topology evidence="2 17">Single-pass type II membrane protein</topology>
    </subcellularLocation>
</comment>
<keyword evidence="21" id="KW-1185">Reference proteome</keyword>
<dbReference type="Gene3D" id="3.90.550.10">
    <property type="entry name" value="Spore Coat Polysaccharide Biosynthesis Protein SpsA, Chain A"/>
    <property type="match status" value="1"/>
</dbReference>
<evidence type="ECO:0000313" key="22">
    <source>
        <dbReference type="RefSeq" id="XP_017316625.2"/>
    </source>
</evidence>
<dbReference type="UniPathway" id="UPA00378"/>
<comment type="catalytic activity">
    <reaction evidence="16">
        <text>N-acetyl-D-glucosamine + UDP-alpha-D-galactose = beta-D-galactosyl-(1-&gt;4)-N-acetyl-D-glucosamine + UDP + H(+)</text>
        <dbReference type="Rhea" id="RHEA:17745"/>
        <dbReference type="ChEBI" id="CHEBI:15378"/>
        <dbReference type="ChEBI" id="CHEBI:58223"/>
        <dbReference type="ChEBI" id="CHEBI:60152"/>
        <dbReference type="ChEBI" id="CHEBI:66914"/>
        <dbReference type="ChEBI" id="CHEBI:506227"/>
        <dbReference type="EC" id="2.4.1.90"/>
    </reaction>
    <physiologicalReaction direction="left-to-right" evidence="16">
        <dbReference type="Rhea" id="RHEA:17746"/>
    </physiologicalReaction>
</comment>
<dbReference type="RefSeq" id="XP_017316625.2">
    <property type="nucleotide sequence ID" value="XM_017461136.3"/>
</dbReference>
<dbReference type="PRINTS" id="PR02050">
    <property type="entry name" value="B14GALTRFASE"/>
</dbReference>
<dbReference type="KEGG" id="ipu:108260689"/>
<dbReference type="GeneID" id="108260689"/>